<evidence type="ECO:0000256" key="3">
    <source>
        <dbReference type="ARBA" id="ARBA00022827"/>
    </source>
</evidence>
<reference evidence="6" key="1">
    <citation type="journal article" date="2019" name="Int. J. Syst. Evol. Microbiol.">
        <title>The Global Catalogue of Microorganisms (GCM) 10K type strain sequencing project: providing services to taxonomists for standard genome sequencing and annotation.</title>
        <authorList>
            <consortium name="The Broad Institute Genomics Platform"/>
            <consortium name="The Broad Institute Genome Sequencing Center for Infectious Disease"/>
            <person name="Wu L."/>
            <person name="Ma J."/>
        </authorList>
    </citation>
    <scope>NUCLEOTIDE SEQUENCE [LARGE SCALE GENOMIC DNA]</scope>
    <source>
        <strain evidence="6">CGMCC 1.16855</strain>
    </source>
</reference>
<dbReference type="InterPro" id="IPR012132">
    <property type="entry name" value="GMC_OxRdtase"/>
</dbReference>
<dbReference type="PIRSF" id="PIRSF000137">
    <property type="entry name" value="Alcohol_oxidase"/>
    <property type="match status" value="1"/>
</dbReference>
<dbReference type="RefSeq" id="WP_216835233.1">
    <property type="nucleotide sequence ID" value="NZ_JAFNJS010000001.1"/>
</dbReference>
<evidence type="ECO:0000256" key="2">
    <source>
        <dbReference type="ARBA" id="ARBA00022630"/>
    </source>
</evidence>
<evidence type="ECO:0000313" key="6">
    <source>
        <dbReference type="Proteomes" id="UP001595420"/>
    </source>
</evidence>
<gene>
    <name evidence="5" type="ORF">ACFOD3_05445</name>
</gene>
<organism evidence="5 6">
    <name type="scientific">Falsiroseomonas tokyonensis</name>
    <dbReference type="NCBI Taxonomy" id="430521"/>
    <lineage>
        <taxon>Bacteria</taxon>
        <taxon>Pseudomonadati</taxon>
        <taxon>Pseudomonadota</taxon>
        <taxon>Alphaproteobacteria</taxon>
        <taxon>Acetobacterales</taxon>
        <taxon>Roseomonadaceae</taxon>
        <taxon>Falsiroseomonas</taxon>
    </lineage>
</organism>
<keyword evidence="2" id="KW-0285">Flavoprotein</keyword>
<evidence type="ECO:0000256" key="1">
    <source>
        <dbReference type="ARBA" id="ARBA00001974"/>
    </source>
</evidence>
<dbReference type="Pfam" id="PF05199">
    <property type="entry name" value="GMC_oxred_C"/>
    <property type="match status" value="1"/>
</dbReference>
<comment type="caution">
    <text evidence="5">The sequence shown here is derived from an EMBL/GenBank/DDBJ whole genome shotgun (WGS) entry which is preliminary data.</text>
</comment>
<name>A0ABV7BQH2_9PROT</name>
<dbReference type="InterPro" id="IPR000172">
    <property type="entry name" value="GMC_OxRdtase_N"/>
</dbReference>
<dbReference type="PROSITE" id="PS00624">
    <property type="entry name" value="GMC_OXRED_2"/>
    <property type="match status" value="1"/>
</dbReference>
<proteinExistence type="predicted"/>
<comment type="cofactor">
    <cofactor evidence="1">
        <name>FAD</name>
        <dbReference type="ChEBI" id="CHEBI:57692"/>
    </cofactor>
</comment>
<dbReference type="Pfam" id="PF00732">
    <property type="entry name" value="GMC_oxred_N"/>
    <property type="match status" value="1"/>
</dbReference>
<keyword evidence="6" id="KW-1185">Reference proteome</keyword>
<accession>A0ABV7BQH2</accession>
<dbReference type="EMBL" id="JBHRSB010000001">
    <property type="protein sequence ID" value="MFC2999329.1"/>
    <property type="molecule type" value="Genomic_DNA"/>
</dbReference>
<sequence>MTAFDYVIVGAGSAGCLLADRLSASGASVAVIEAGGRDRHPYLHIPAGYARILTHKALTWGFRTAPDSATGSRALDYPRGRVLGGSSSINGLGHVWGDPSDYDLWAQKGCAGWSWADLAPHFAAYERAEEDGPHRGRTGALHVQHLAELPPLVAKMREAAAAIGLPTPRDMNGPGAEGGREGFSTFQQTRNGRRRHSAATAFLKPALARGVALFDQALALRIELSEGRATGIRIRRGGAEQMVAARREVILSAGAIGSPHLLMLSGLGPAQHLQDQGIAVQRDIPGIGRNLQDHYIARLTWRLADHRWSANRRITWPRLALEVVRWLARGDGVLTWSPGMFGVFAKTEPGLEAPDIQLNGGPLSWAEGRIGVPEDAPGLTIGVWQCRPQSRGSVTLASADPAQAPVIAPRFLTEAADRAALARGIRLARRWMAAPPLAGIVREEVRPGPGVESDADLIRFAAETGGTVYHPCGTVRMGGDGAPLDPRLRLRGVAALRVVDASAFPDIPVCNINATVLAVAHKAAGLILEDA</sequence>
<evidence type="ECO:0000259" key="4">
    <source>
        <dbReference type="PROSITE" id="PS00624"/>
    </source>
</evidence>
<keyword evidence="3" id="KW-0274">FAD</keyword>
<dbReference type="Proteomes" id="UP001595420">
    <property type="component" value="Unassembled WGS sequence"/>
</dbReference>
<dbReference type="PANTHER" id="PTHR11552:SF147">
    <property type="entry name" value="CHOLINE DEHYDROGENASE, MITOCHONDRIAL"/>
    <property type="match status" value="1"/>
</dbReference>
<feature type="domain" description="Glucose-methanol-choline oxidoreductase N-terminal" evidence="4">
    <location>
        <begin position="254"/>
        <end position="268"/>
    </location>
</feature>
<dbReference type="PANTHER" id="PTHR11552">
    <property type="entry name" value="GLUCOSE-METHANOL-CHOLINE GMC OXIDOREDUCTASE"/>
    <property type="match status" value="1"/>
</dbReference>
<evidence type="ECO:0000313" key="5">
    <source>
        <dbReference type="EMBL" id="MFC2999329.1"/>
    </source>
</evidence>
<dbReference type="InterPro" id="IPR007867">
    <property type="entry name" value="GMC_OxRtase_C"/>
</dbReference>
<protein>
    <submittedName>
        <fullName evidence="5">GMC family oxidoreductase</fullName>
    </submittedName>
</protein>